<evidence type="ECO:0000259" key="3">
    <source>
        <dbReference type="PROSITE" id="PS50977"/>
    </source>
</evidence>
<feature type="DNA-binding region" description="H-T-H motif" evidence="2">
    <location>
        <begin position="24"/>
        <end position="43"/>
    </location>
</feature>
<evidence type="ECO:0000313" key="5">
    <source>
        <dbReference type="Proteomes" id="UP000009011"/>
    </source>
</evidence>
<protein>
    <submittedName>
        <fullName evidence="4">TetR family transcriptional regulator</fullName>
    </submittedName>
</protein>
<reference evidence="4 5" key="1">
    <citation type="journal article" date="2013" name="PLoS ONE">
        <title>Genomic analysis of Melioribacter roseus, facultatively anaerobic organotrophic bacterium representing a novel deep lineage within Bacteriodetes/Chlorobi group.</title>
        <authorList>
            <person name="Kadnikov V.V."/>
            <person name="Mardanov A.V."/>
            <person name="Podosokorskaya O.A."/>
            <person name="Gavrilov S.N."/>
            <person name="Kublanov I.V."/>
            <person name="Beletsky A.V."/>
            <person name="Bonch-Osmolovskaya E.A."/>
            <person name="Ravin N.V."/>
        </authorList>
    </citation>
    <scope>NUCLEOTIDE SEQUENCE [LARGE SCALE GENOMIC DNA]</scope>
    <source>
        <strain evidence="5">JCM 17771 / P3M-2</strain>
    </source>
</reference>
<dbReference type="InterPro" id="IPR009057">
    <property type="entry name" value="Homeodomain-like_sf"/>
</dbReference>
<organism evidence="4 5">
    <name type="scientific">Melioribacter roseus (strain DSM 23840 / JCM 17771 / VKM B-2668 / P3M-2)</name>
    <dbReference type="NCBI Taxonomy" id="1191523"/>
    <lineage>
        <taxon>Bacteria</taxon>
        <taxon>Pseudomonadati</taxon>
        <taxon>Ignavibacteriota</taxon>
        <taxon>Ignavibacteria</taxon>
        <taxon>Ignavibacteriales</taxon>
        <taxon>Melioribacteraceae</taxon>
        <taxon>Melioribacter</taxon>
    </lineage>
</organism>
<sequence>MKTRDKIISAALKLFSEYGFNAASVRQIAAESGIRESSIYNHFRSKDEILIQLIKNYSRMNSEKEIINEDLLDKLSDPVDFFVRLSEELLKSWSSPEEIKFTKLIISEQFGNIGGLNISVSILFDETRKIVKLILTEMKKNKLIEGDVDFLAEEYLSPLFFIRLEKMTSLPIDKSIYETARKHARFFWQNIKRR</sequence>
<accession>I7A322</accession>
<proteinExistence type="predicted"/>
<feature type="domain" description="HTH tetR-type" evidence="3">
    <location>
        <begin position="1"/>
        <end position="61"/>
    </location>
</feature>
<dbReference type="InterPro" id="IPR050624">
    <property type="entry name" value="HTH-type_Tx_Regulator"/>
</dbReference>
<dbReference type="HOGENOM" id="CLU_069356_34_0_10"/>
<gene>
    <name evidence="4" type="ordered locus">MROS_1092</name>
</gene>
<keyword evidence="1 2" id="KW-0238">DNA-binding</keyword>
<evidence type="ECO:0000313" key="4">
    <source>
        <dbReference type="EMBL" id="AFN74331.1"/>
    </source>
</evidence>
<dbReference type="PRINTS" id="PR00455">
    <property type="entry name" value="HTHTETR"/>
</dbReference>
<dbReference type="eggNOG" id="COG1309">
    <property type="taxonomic scope" value="Bacteria"/>
</dbReference>
<dbReference type="InterPro" id="IPR001647">
    <property type="entry name" value="HTH_TetR"/>
</dbReference>
<dbReference type="KEGG" id="mro:MROS_1092"/>
<dbReference type="RefSeq" id="WP_014855767.1">
    <property type="nucleotide sequence ID" value="NC_018178.1"/>
</dbReference>
<dbReference type="GO" id="GO:0003677">
    <property type="term" value="F:DNA binding"/>
    <property type="evidence" value="ECO:0007669"/>
    <property type="project" value="UniProtKB-UniRule"/>
</dbReference>
<evidence type="ECO:0000256" key="2">
    <source>
        <dbReference type="PROSITE-ProRule" id="PRU00335"/>
    </source>
</evidence>
<dbReference type="PROSITE" id="PS50977">
    <property type="entry name" value="HTH_TETR_2"/>
    <property type="match status" value="1"/>
</dbReference>
<dbReference type="SUPFAM" id="SSF46689">
    <property type="entry name" value="Homeodomain-like"/>
    <property type="match status" value="1"/>
</dbReference>
<evidence type="ECO:0000256" key="1">
    <source>
        <dbReference type="ARBA" id="ARBA00023125"/>
    </source>
</evidence>
<dbReference type="Gene3D" id="1.10.357.10">
    <property type="entry name" value="Tetracycline Repressor, domain 2"/>
    <property type="match status" value="1"/>
</dbReference>
<dbReference type="PANTHER" id="PTHR43479">
    <property type="entry name" value="ACREF/ENVCD OPERON REPRESSOR-RELATED"/>
    <property type="match status" value="1"/>
</dbReference>
<dbReference type="OrthoDB" id="9785164at2"/>
<dbReference type="PANTHER" id="PTHR43479:SF11">
    <property type="entry name" value="ACREF_ENVCD OPERON REPRESSOR-RELATED"/>
    <property type="match status" value="1"/>
</dbReference>
<name>I7A322_MELRP</name>
<dbReference type="Pfam" id="PF00440">
    <property type="entry name" value="TetR_N"/>
    <property type="match status" value="1"/>
</dbReference>
<dbReference type="EMBL" id="CP003557">
    <property type="protein sequence ID" value="AFN74331.1"/>
    <property type="molecule type" value="Genomic_DNA"/>
</dbReference>
<dbReference type="PATRIC" id="fig|1191523.3.peg.1156"/>
<dbReference type="STRING" id="1191523.MROS_1092"/>
<dbReference type="AlphaFoldDB" id="I7A322"/>
<keyword evidence="5" id="KW-1185">Reference proteome</keyword>
<dbReference type="Proteomes" id="UP000009011">
    <property type="component" value="Chromosome"/>
</dbReference>